<evidence type="ECO:0000313" key="3">
    <source>
        <dbReference type="Proteomes" id="UP000248616"/>
    </source>
</evidence>
<comment type="caution">
    <text evidence="2">The sequence shown here is derived from an EMBL/GenBank/DDBJ whole genome shotgun (WGS) entry which is preliminary data.</text>
</comment>
<feature type="domain" description="Lipoyl-binding" evidence="1">
    <location>
        <begin position="58"/>
        <end position="130"/>
    </location>
</feature>
<dbReference type="Gene3D" id="2.40.50.100">
    <property type="match status" value="1"/>
</dbReference>
<name>A0A2W7C358_9HYPH</name>
<dbReference type="RefSeq" id="WP_111546572.1">
    <property type="nucleotide sequence ID" value="NZ_MZXV01000051.1"/>
</dbReference>
<sequence length="131" mass="13440">MTVEEIERLAAWCASAGIGEIELAEAGFSLRLLMQSVVAETPVAVAEAPVAEMVFKGVRAPGVGVFRLNHPTTGHPVAEPGQTVRKGETVGVLQVGPCLKAVVAPADGVFGTALVEDGAVVGYGTPLYELA</sequence>
<keyword evidence="3" id="KW-1185">Reference proteome</keyword>
<evidence type="ECO:0000259" key="1">
    <source>
        <dbReference type="Pfam" id="PF00364"/>
    </source>
</evidence>
<evidence type="ECO:0000313" key="2">
    <source>
        <dbReference type="EMBL" id="PZV36248.1"/>
    </source>
</evidence>
<dbReference type="Pfam" id="PF00364">
    <property type="entry name" value="Biotin_lipoyl"/>
    <property type="match status" value="1"/>
</dbReference>
<dbReference type="OrthoDB" id="7282653at2"/>
<accession>A0A2W7C358</accession>
<dbReference type="SUPFAM" id="SSF51230">
    <property type="entry name" value="Single hybrid motif"/>
    <property type="match status" value="1"/>
</dbReference>
<dbReference type="InterPro" id="IPR011053">
    <property type="entry name" value="Single_hybrid_motif"/>
</dbReference>
<protein>
    <submittedName>
        <fullName evidence="2">Biotin attachment protein</fullName>
    </submittedName>
</protein>
<dbReference type="InterPro" id="IPR000089">
    <property type="entry name" value="Biotin_lipoyl"/>
</dbReference>
<dbReference type="AlphaFoldDB" id="A0A2W7C358"/>
<organism evidence="2 3">
    <name type="scientific">Mesorhizobium kowhaii</name>
    <dbReference type="NCBI Taxonomy" id="1300272"/>
    <lineage>
        <taxon>Bacteria</taxon>
        <taxon>Pseudomonadati</taxon>
        <taxon>Pseudomonadota</taxon>
        <taxon>Alphaproteobacteria</taxon>
        <taxon>Hyphomicrobiales</taxon>
        <taxon>Phyllobacteriaceae</taxon>
        <taxon>Mesorhizobium</taxon>
    </lineage>
</organism>
<gene>
    <name evidence="2" type="ORF">B5V02_23940</name>
</gene>
<dbReference type="EMBL" id="MZXV01000051">
    <property type="protein sequence ID" value="PZV36248.1"/>
    <property type="molecule type" value="Genomic_DNA"/>
</dbReference>
<reference evidence="3" key="1">
    <citation type="submission" date="2017-03" db="EMBL/GenBank/DDBJ databases">
        <authorList>
            <person name="Safronova V.I."/>
            <person name="Sazanova A.L."/>
            <person name="Chirak E.R."/>
        </authorList>
    </citation>
    <scope>NUCLEOTIDE SEQUENCE [LARGE SCALE GENOMIC DNA]</scope>
    <source>
        <strain evidence="3">Ach-343</strain>
    </source>
</reference>
<dbReference type="Proteomes" id="UP000248616">
    <property type="component" value="Unassembled WGS sequence"/>
</dbReference>
<proteinExistence type="predicted"/>